<dbReference type="Pfam" id="PF00338">
    <property type="entry name" value="Ribosomal_S10"/>
    <property type="match status" value="1"/>
</dbReference>
<evidence type="ECO:0000313" key="5">
    <source>
        <dbReference type="Proteomes" id="UP000308365"/>
    </source>
</evidence>
<organism evidence="4 5">
    <name type="scientific">Monodon monoceros</name>
    <name type="common">Narwhal</name>
    <name type="synonym">Ceratodon monodon</name>
    <dbReference type="NCBI Taxonomy" id="40151"/>
    <lineage>
        <taxon>Eukaryota</taxon>
        <taxon>Metazoa</taxon>
        <taxon>Chordata</taxon>
        <taxon>Craniata</taxon>
        <taxon>Vertebrata</taxon>
        <taxon>Euteleostomi</taxon>
        <taxon>Mammalia</taxon>
        <taxon>Eutheria</taxon>
        <taxon>Laurasiatheria</taxon>
        <taxon>Artiodactyla</taxon>
        <taxon>Whippomorpha</taxon>
        <taxon>Cetacea</taxon>
        <taxon>Odontoceti</taxon>
        <taxon>Monodontidae</taxon>
        <taxon>Monodon</taxon>
    </lineage>
</organism>
<name>A0A4U1ERX1_MONMO</name>
<dbReference type="PANTHER" id="PTHR13473:SF0">
    <property type="entry name" value="LARGE RIBOSOMAL SUBUNIT PROTEIN ML48"/>
    <property type="match status" value="1"/>
</dbReference>
<dbReference type="InterPro" id="IPR036838">
    <property type="entry name" value="Ribosomal_uS10_dom_sf"/>
</dbReference>
<keyword evidence="1" id="KW-0689">Ribosomal protein</keyword>
<evidence type="ECO:0000259" key="3">
    <source>
        <dbReference type="SMART" id="SM01403"/>
    </source>
</evidence>
<dbReference type="SUPFAM" id="SSF54999">
    <property type="entry name" value="Ribosomal protein S10"/>
    <property type="match status" value="1"/>
</dbReference>
<keyword evidence="2" id="KW-0687">Ribonucleoprotein</keyword>
<dbReference type="Proteomes" id="UP000308365">
    <property type="component" value="Unassembled WGS sequence"/>
</dbReference>
<proteinExistence type="predicted"/>
<dbReference type="InterPro" id="IPR027486">
    <property type="entry name" value="Ribosomal_uS10_dom"/>
</dbReference>
<protein>
    <recommendedName>
        <fullName evidence="3">Small ribosomal subunit protein uS10 domain-containing protein</fullName>
    </recommendedName>
</protein>
<evidence type="ECO:0000256" key="1">
    <source>
        <dbReference type="ARBA" id="ARBA00022980"/>
    </source>
</evidence>
<dbReference type="SMART" id="SM01403">
    <property type="entry name" value="Ribosomal_S10"/>
    <property type="match status" value="1"/>
</dbReference>
<comment type="caution">
    <text evidence="4">The sequence shown here is derived from an EMBL/GenBank/DDBJ whole genome shotgun (WGS) entry which is preliminary data.</text>
</comment>
<dbReference type="EMBL" id="RWIC01000887">
    <property type="protein sequence ID" value="TKC39268.1"/>
    <property type="molecule type" value="Genomic_DNA"/>
</dbReference>
<dbReference type="InterPro" id="IPR027487">
    <property type="entry name" value="Ribosomal_mL48"/>
</dbReference>
<accession>A0A4U1ERX1</accession>
<reference evidence="5" key="1">
    <citation type="journal article" date="2019" name="IScience">
        <title>Narwhal Genome Reveals Long-Term Low Genetic Diversity despite Current Large Abundance Size.</title>
        <authorList>
            <person name="Westbury M.V."/>
            <person name="Petersen B."/>
            <person name="Garde E."/>
            <person name="Heide-Jorgensen M.P."/>
            <person name="Lorenzen E.D."/>
        </authorList>
    </citation>
    <scope>NUCLEOTIDE SEQUENCE [LARGE SCALE GENOMIC DNA]</scope>
</reference>
<gene>
    <name evidence="4" type="ORF">EI555_000895</name>
</gene>
<dbReference type="PANTHER" id="PTHR13473">
    <property type="entry name" value="MITOCHONDRIAL RIBOSOMAL PROTEIN L48"/>
    <property type="match status" value="1"/>
</dbReference>
<dbReference type="AlphaFoldDB" id="A0A4U1ERX1"/>
<dbReference type="GO" id="GO:1990904">
    <property type="term" value="C:ribonucleoprotein complex"/>
    <property type="evidence" value="ECO:0007669"/>
    <property type="project" value="UniProtKB-KW"/>
</dbReference>
<sequence>MALAESHAQYVHSLCNHLSIKVEESYVRPTKTMEVLQLQNQGGKMLRDSVLTTHGQVVQISGLSATCAEIFLEIIQSNRPEGVKLSVREHTEEDFKGRFKAQPEQEELLAKLN</sequence>
<evidence type="ECO:0000313" key="4">
    <source>
        <dbReference type="EMBL" id="TKC39268.1"/>
    </source>
</evidence>
<feature type="domain" description="Small ribosomal subunit protein uS10" evidence="3">
    <location>
        <begin position="1"/>
        <end position="88"/>
    </location>
</feature>
<evidence type="ECO:0000256" key="2">
    <source>
        <dbReference type="ARBA" id="ARBA00023274"/>
    </source>
</evidence>
<dbReference type="GO" id="GO:0005761">
    <property type="term" value="C:mitochondrial ribosome"/>
    <property type="evidence" value="ECO:0007669"/>
    <property type="project" value="InterPro"/>
</dbReference>